<accession>A0A1X7DXD8</accession>
<keyword evidence="1" id="KW-0678">Repressor</keyword>
<feature type="DNA-binding region" description="H-T-H motif" evidence="5">
    <location>
        <begin position="49"/>
        <end position="68"/>
    </location>
</feature>
<sequence length="226" mass="23786">MTSQKSSHSAPAEASAPKAPARARGRARVARLLEAASVEFAEKGYEAATMTAIAARAESSIGSLYQFFPTKEQIAAALMEQYTSALVDALDALRALASGGDAASLAARLTTLFARFRTEHPAFVVLVDAADLALPAAQAIRLRIRGSIEAMIAALAPGLPAAALAVRAAVVQHLMKTAVAMRFDASIADREAALRDLEHLLLHYLGDCAQEGTRRYTDASDGKPAK</sequence>
<evidence type="ECO:0000256" key="1">
    <source>
        <dbReference type="ARBA" id="ARBA00022491"/>
    </source>
</evidence>
<evidence type="ECO:0000256" key="4">
    <source>
        <dbReference type="ARBA" id="ARBA00023163"/>
    </source>
</evidence>
<evidence type="ECO:0000313" key="9">
    <source>
        <dbReference type="Proteomes" id="UP000192911"/>
    </source>
</evidence>
<dbReference type="Gene3D" id="1.10.357.10">
    <property type="entry name" value="Tetracycline Repressor, domain 2"/>
    <property type="match status" value="1"/>
</dbReference>
<evidence type="ECO:0000313" key="8">
    <source>
        <dbReference type="EMBL" id="SMF23569.1"/>
    </source>
</evidence>
<evidence type="ECO:0000256" key="3">
    <source>
        <dbReference type="ARBA" id="ARBA00023125"/>
    </source>
</evidence>
<dbReference type="GO" id="GO:0000976">
    <property type="term" value="F:transcription cis-regulatory region binding"/>
    <property type="evidence" value="ECO:0007669"/>
    <property type="project" value="TreeGrafter"/>
</dbReference>
<dbReference type="InterPro" id="IPR001647">
    <property type="entry name" value="HTH_TetR"/>
</dbReference>
<dbReference type="PANTHER" id="PTHR30055">
    <property type="entry name" value="HTH-TYPE TRANSCRIPTIONAL REGULATOR RUTR"/>
    <property type="match status" value="1"/>
</dbReference>
<keyword evidence="3 5" id="KW-0238">DNA-binding</keyword>
<dbReference type="InterPro" id="IPR009057">
    <property type="entry name" value="Homeodomain-like_sf"/>
</dbReference>
<keyword evidence="2" id="KW-0805">Transcription regulation</keyword>
<organism evidence="8 9">
    <name type="scientific">Trinickia caryophylli</name>
    <name type="common">Paraburkholderia caryophylli</name>
    <dbReference type="NCBI Taxonomy" id="28094"/>
    <lineage>
        <taxon>Bacteria</taxon>
        <taxon>Pseudomonadati</taxon>
        <taxon>Pseudomonadota</taxon>
        <taxon>Betaproteobacteria</taxon>
        <taxon>Burkholderiales</taxon>
        <taxon>Burkholderiaceae</taxon>
        <taxon>Trinickia</taxon>
    </lineage>
</organism>
<dbReference type="Proteomes" id="UP000192911">
    <property type="component" value="Unassembled WGS sequence"/>
</dbReference>
<evidence type="ECO:0000256" key="2">
    <source>
        <dbReference type="ARBA" id="ARBA00023015"/>
    </source>
</evidence>
<dbReference type="InterPro" id="IPR041669">
    <property type="entry name" value="TetR_C_15"/>
</dbReference>
<feature type="compositionally biased region" description="Low complexity" evidence="6">
    <location>
        <begin position="1"/>
        <end position="20"/>
    </location>
</feature>
<dbReference type="Pfam" id="PF00440">
    <property type="entry name" value="TetR_N"/>
    <property type="match status" value="1"/>
</dbReference>
<dbReference type="PROSITE" id="PS01081">
    <property type="entry name" value="HTH_TETR_1"/>
    <property type="match status" value="1"/>
</dbReference>
<name>A0A1X7DXD8_TRICW</name>
<dbReference type="InterPro" id="IPR023772">
    <property type="entry name" value="DNA-bd_HTH_TetR-type_CS"/>
</dbReference>
<dbReference type="InterPro" id="IPR050109">
    <property type="entry name" value="HTH-type_TetR-like_transc_reg"/>
</dbReference>
<dbReference type="EMBL" id="FXAH01000004">
    <property type="protein sequence ID" value="SMF23569.1"/>
    <property type="molecule type" value="Genomic_DNA"/>
</dbReference>
<gene>
    <name evidence="8" type="ORF">SAMN06295900_104208</name>
</gene>
<evidence type="ECO:0000256" key="5">
    <source>
        <dbReference type="PROSITE-ProRule" id="PRU00335"/>
    </source>
</evidence>
<feature type="region of interest" description="Disordered" evidence="6">
    <location>
        <begin position="1"/>
        <end position="23"/>
    </location>
</feature>
<evidence type="ECO:0000259" key="7">
    <source>
        <dbReference type="PROSITE" id="PS50977"/>
    </source>
</evidence>
<evidence type="ECO:0000256" key="6">
    <source>
        <dbReference type="SAM" id="MobiDB-lite"/>
    </source>
</evidence>
<dbReference type="PRINTS" id="PR00455">
    <property type="entry name" value="HTHTETR"/>
</dbReference>
<keyword evidence="9" id="KW-1185">Reference proteome</keyword>
<dbReference type="GO" id="GO:0003700">
    <property type="term" value="F:DNA-binding transcription factor activity"/>
    <property type="evidence" value="ECO:0007669"/>
    <property type="project" value="TreeGrafter"/>
</dbReference>
<reference evidence="9" key="1">
    <citation type="submission" date="2017-04" db="EMBL/GenBank/DDBJ databases">
        <authorList>
            <person name="Varghese N."/>
            <person name="Submissions S."/>
        </authorList>
    </citation>
    <scope>NUCLEOTIDE SEQUENCE [LARGE SCALE GENOMIC DNA]</scope>
    <source>
        <strain evidence="9">Ballard 720</strain>
    </source>
</reference>
<proteinExistence type="predicted"/>
<dbReference type="PROSITE" id="PS50977">
    <property type="entry name" value="HTH_TETR_2"/>
    <property type="match status" value="1"/>
</dbReference>
<dbReference type="Pfam" id="PF17918">
    <property type="entry name" value="TetR_C_15"/>
    <property type="match status" value="1"/>
</dbReference>
<feature type="domain" description="HTH tetR-type" evidence="7">
    <location>
        <begin position="26"/>
        <end position="86"/>
    </location>
</feature>
<dbReference type="AlphaFoldDB" id="A0A1X7DXD8"/>
<keyword evidence="4" id="KW-0804">Transcription</keyword>
<dbReference type="SUPFAM" id="SSF46689">
    <property type="entry name" value="Homeodomain-like"/>
    <property type="match status" value="1"/>
</dbReference>
<dbReference type="PANTHER" id="PTHR30055:SF226">
    <property type="entry name" value="HTH-TYPE TRANSCRIPTIONAL REGULATOR PKSA"/>
    <property type="match status" value="1"/>
</dbReference>
<dbReference type="STRING" id="28094.SAMN06295900_104208"/>
<protein>
    <submittedName>
        <fullName evidence="8">Transcriptional regulator, TetR family</fullName>
    </submittedName>
</protein>